<evidence type="ECO:0000313" key="4">
    <source>
        <dbReference type="EMBL" id="MBO4160454.1"/>
    </source>
</evidence>
<keyword evidence="5" id="KW-1185">Reference proteome</keyword>
<keyword evidence="1 2" id="KW-0143">Chaperone</keyword>
<proteinExistence type="inferred from homology"/>
<feature type="compositionally biased region" description="Low complexity" evidence="3">
    <location>
        <begin position="261"/>
        <end position="294"/>
    </location>
</feature>
<dbReference type="Pfam" id="PF01774">
    <property type="entry name" value="UreD"/>
    <property type="match status" value="1"/>
</dbReference>
<dbReference type="EMBL" id="JAGFWR010000002">
    <property type="protein sequence ID" value="MBO4160454.1"/>
    <property type="molecule type" value="Genomic_DNA"/>
</dbReference>
<evidence type="ECO:0000256" key="2">
    <source>
        <dbReference type="HAMAP-Rule" id="MF_01384"/>
    </source>
</evidence>
<evidence type="ECO:0000256" key="1">
    <source>
        <dbReference type="ARBA" id="ARBA00023186"/>
    </source>
</evidence>
<evidence type="ECO:0000313" key="5">
    <source>
        <dbReference type="Proteomes" id="UP000671399"/>
    </source>
</evidence>
<protein>
    <recommendedName>
        <fullName evidence="2">Urease accessory protein UreD</fullName>
    </recommendedName>
</protein>
<comment type="similarity">
    <text evidence="2">Belongs to the UreD family.</text>
</comment>
<name>A0ABS3V4C8_9ACTN</name>
<keyword evidence="2" id="KW-0996">Nickel insertion</keyword>
<comment type="subcellular location">
    <subcellularLocation>
        <location evidence="2">Cytoplasm</location>
    </subcellularLocation>
</comment>
<reference evidence="4 5" key="1">
    <citation type="submission" date="2021-03" db="EMBL/GenBank/DDBJ databases">
        <authorList>
            <person name="Lee D.-H."/>
        </authorList>
    </citation>
    <scope>NUCLEOTIDE SEQUENCE [LARGE SCALE GENOMIC DNA]</scope>
    <source>
        <strain evidence="4 5">MMS20-R2-23</strain>
    </source>
</reference>
<accession>A0ABS3V4C8</accession>
<dbReference type="Proteomes" id="UP000671399">
    <property type="component" value="Unassembled WGS sequence"/>
</dbReference>
<sequence>MRAVARVVAVADRHGRTVLRELRGESPLLLRQAATEEGVPTVYVVGGAAGPLAGDDLRLSVEVGPGAAVRVRTVAASVALPGRPGAVSRMRVDAVVHDGGTLHWLPEQLVAAAGCDHVAGSRVTLAEGARLLWREELVCGRYGEPAGNVVVATSVDHAGRPLLRQSLAVGPAAPGWAGPAVLGGATATGSLLVVGPAAASGPATVDGGGQLRGRVLPTGPGASAAWLPLAGGPAALLTATAPDAHTLRTLLDPAGVAAIDPPTPATATGPTPAAPTVSAAATAPAAAAGPRALPGAGGSVPDAAGETGWVTAAGRR</sequence>
<organism evidence="4 5">
    <name type="scientific">Micromonospora antibiotica</name>
    <dbReference type="NCBI Taxonomy" id="2807623"/>
    <lineage>
        <taxon>Bacteria</taxon>
        <taxon>Bacillati</taxon>
        <taxon>Actinomycetota</taxon>
        <taxon>Actinomycetes</taxon>
        <taxon>Micromonosporales</taxon>
        <taxon>Micromonosporaceae</taxon>
        <taxon>Micromonospora</taxon>
    </lineage>
</organism>
<feature type="region of interest" description="Disordered" evidence="3">
    <location>
        <begin position="261"/>
        <end position="316"/>
    </location>
</feature>
<evidence type="ECO:0000256" key="3">
    <source>
        <dbReference type="SAM" id="MobiDB-lite"/>
    </source>
</evidence>
<comment type="caution">
    <text evidence="4">The sequence shown here is derived from an EMBL/GenBank/DDBJ whole genome shotgun (WGS) entry which is preliminary data.</text>
</comment>
<keyword evidence="2" id="KW-0963">Cytoplasm</keyword>
<comment type="subunit">
    <text evidence="2">UreD, UreF and UreG form a complex that acts as a GTP-hydrolysis-dependent molecular chaperone, activating the urease apoprotein by helping to assemble the nickel containing metallocenter of UreC. The UreE protein probably delivers the nickel.</text>
</comment>
<dbReference type="RefSeq" id="WP_208566113.1">
    <property type="nucleotide sequence ID" value="NZ_JAGFWR010000002.1"/>
</dbReference>
<comment type="function">
    <text evidence="2">Required for maturation of urease via the functional incorporation of the urease nickel metallocenter.</text>
</comment>
<gene>
    <name evidence="2" type="primary">ureD</name>
    <name evidence="4" type="ORF">JQN83_06450</name>
</gene>
<dbReference type="InterPro" id="IPR002669">
    <property type="entry name" value="UreD"/>
</dbReference>
<dbReference type="HAMAP" id="MF_01384">
    <property type="entry name" value="UreD"/>
    <property type="match status" value="1"/>
</dbReference>